<evidence type="ECO:0000256" key="1">
    <source>
        <dbReference type="ARBA" id="ARBA00009437"/>
    </source>
</evidence>
<dbReference type="GO" id="GO:0003700">
    <property type="term" value="F:DNA-binding transcription factor activity"/>
    <property type="evidence" value="ECO:0007669"/>
    <property type="project" value="InterPro"/>
</dbReference>
<sequence>MELRQLEYFQMVCQLNSISKAAEQLHIAQPSVTIAIQKLEEELGIQLFDRSQRQIALTVAGHVFSERVNEILNRVGDSVSEMKDLRLLQQGLITIGLPPMIGLSLFPTIFAQFQKQYPQFKITAIEGGSVTIQNLVEQGKIDIGFLTKTDIPPFLDTIPITKGQLNVCLHPGHPLSQLASIPFTQLQDQPFILLKKNSFHRQIILNECKKYQFTPRIVFSSSQVETIISLVELEVGISFLFDVIARRHSTIHSLPLTNPIHYQITLTWNRNRYLSNASKVFIDFMTSVYSRT</sequence>
<dbReference type="PANTHER" id="PTHR30419">
    <property type="entry name" value="HTH-TYPE TRANSCRIPTIONAL REGULATOR YBHD"/>
    <property type="match status" value="1"/>
</dbReference>
<evidence type="ECO:0000256" key="2">
    <source>
        <dbReference type="ARBA" id="ARBA00023015"/>
    </source>
</evidence>
<dbReference type="STRING" id="1009370.ALO_18612"/>
<dbReference type="Proteomes" id="UP000003240">
    <property type="component" value="Unassembled WGS sequence"/>
</dbReference>
<dbReference type="Pfam" id="PF00126">
    <property type="entry name" value="HTH_1"/>
    <property type="match status" value="1"/>
</dbReference>
<keyword evidence="2" id="KW-0805">Transcription regulation</keyword>
<dbReference type="GO" id="GO:0003677">
    <property type="term" value="F:DNA binding"/>
    <property type="evidence" value="ECO:0007669"/>
    <property type="project" value="UniProtKB-KW"/>
</dbReference>
<evidence type="ECO:0000313" key="6">
    <source>
        <dbReference type="EMBL" id="EGO62351.1"/>
    </source>
</evidence>
<dbReference type="InterPro" id="IPR036388">
    <property type="entry name" value="WH-like_DNA-bd_sf"/>
</dbReference>
<feature type="domain" description="HTH lysR-type" evidence="5">
    <location>
        <begin position="1"/>
        <end position="58"/>
    </location>
</feature>
<keyword evidence="7" id="KW-1185">Reference proteome</keyword>
<name>F7NNN1_9FIRM</name>
<dbReference type="AlphaFoldDB" id="F7NNN1"/>
<dbReference type="InterPro" id="IPR005119">
    <property type="entry name" value="LysR_subst-bd"/>
</dbReference>
<organism evidence="6 7">
    <name type="scientific">Acetonema longum DSM 6540</name>
    <dbReference type="NCBI Taxonomy" id="1009370"/>
    <lineage>
        <taxon>Bacteria</taxon>
        <taxon>Bacillati</taxon>
        <taxon>Bacillota</taxon>
        <taxon>Negativicutes</taxon>
        <taxon>Acetonemataceae</taxon>
        <taxon>Acetonema</taxon>
    </lineage>
</organism>
<dbReference type="InterPro" id="IPR036390">
    <property type="entry name" value="WH_DNA-bd_sf"/>
</dbReference>
<dbReference type="RefSeq" id="WP_004573515.1">
    <property type="nucleotide sequence ID" value="NZ_AFGF01000231.1"/>
</dbReference>
<dbReference type="eggNOG" id="COG0583">
    <property type="taxonomic scope" value="Bacteria"/>
</dbReference>
<dbReference type="GO" id="GO:0005829">
    <property type="term" value="C:cytosol"/>
    <property type="evidence" value="ECO:0007669"/>
    <property type="project" value="TreeGrafter"/>
</dbReference>
<keyword evidence="3" id="KW-0238">DNA-binding</keyword>
<dbReference type="EMBL" id="AFGF01000231">
    <property type="protein sequence ID" value="EGO62351.1"/>
    <property type="molecule type" value="Genomic_DNA"/>
</dbReference>
<evidence type="ECO:0000259" key="5">
    <source>
        <dbReference type="PROSITE" id="PS50931"/>
    </source>
</evidence>
<evidence type="ECO:0000256" key="4">
    <source>
        <dbReference type="ARBA" id="ARBA00023163"/>
    </source>
</evidence>
<accession>F7NNN1</accession>
<dbReference type="InterPro" id="IPR000847">
    <property type="entry name" value="LysR_HTH_N"/>
</dbReference>
<dbReference type="FunFam" id="1.10.10.10:FF:000001">
    <property type="entry name" value="LysR family transcriptional regulator"/>
    <property type="match status" value="1"/>
</dbReference>
<dbReference type="Pfam" id="PF03466">
    <property type="entry name" value="LysR_substrate"/>
    <property type="match status" value="1"/>
</dbReference>
<dbReference type="Gene3D" id="3.40.190.290">
    <property type="match status" value="1"/>
</dbReference>
<gene>
    <name evidence="6" type="ORF">ALO_18612</name>
</gene>
<dbReference type="Gene3D" id="1.10.10.10">
    <property type="entry name" value="Winged helix-like DNA-binding domain superfamily/Winged helix DNA-binding domain"/>
    <property type="match status" value="1"/>
</dbReference>
<protein>
    <submittedName>
        <fullName evidence="6">LysR family transcriptional regulator</fullName>
    </submittedName>
</protein>
<dbReference type="OrthoDB" id="1624015at2"/>
<reference evidence="6 7" key="1">
    <citation type="journal article" date="2011" name="EMBO J.">
        <title>Structural diversity of bacterial flagellar motors.</title>
        <authorList>
            <person name="Chen S."/>
            <person name="Beeby M."/>
            <person name="Murphy G.E."/>
            <person name="Leadbetter J.R."/>
            <person name="Hendrixson D.R."/>
            <person name="Briegel A."/>
            <person name="Li Z."/>
            <person name="Shi J."/>
            <person name="Tocheva E.I."/>
            <person name="Muller A."/>
            <person name="Dobro M.J."/>
            <person name="Jensen G.J."/>
        </authorList>
    </citation>
    <scope>NUCLEOTIDE SEQUENCE [LARGE SCALE GENOMIC DNA]</scope>
    <source>
        <strain evidence="6 7">DSM 6540</strain>
    </source>
</reference>
<evidence type="ECO:0000313" key="7">
    <source>
        <dbReference type="Proteomes" id="UP000003240"/>
    </source>
</evidence>
<evidence type="ECO:0000256" key="3">
    <source>
        <dbReference type="ARBA" id="ARBA00023125"/>
    </source>
</evidence>
<comment type="caution">
    <text evidence="6">The sequence shown here is derived from an EMBL/GenBank/DDBJ whole genome shotgun (WGS) entry which is preliminary data.</text>
</comment>
<comment type="similarity">
    <text evidence="1">Belongs to the LysR transcriptional regulatory family.</text>
</comment>
<dbReference type="PROSITE" id="PS50931">
    <property type="entry name" value="HTH_LYSR"/>
    <property type="match status" value="1"/>
</dbReference>
<proteinExistence type="inferred from homology"/>
<dbReference type="PRINTS" id="PR00039">
    <property type="entry name" value="HTHLYSR"/>
</dbReference>
<dbReference type="InterPro" id="IPR050950">
    <property type="entry name" value="HTH-type_LysR_regulators"/>
</dbReference>
<dbReference type="SUPFAM" id="SSF53850">
    <property type="entry name" value="Periplasmic binding protein-like II"/>
    <property type="match status" value="1"/>
</dbReference>
<keyword evidence="4" id="KW-0804">Transcription</keyword>
<dbReference type="PANTHER" id="PTHR30419:SF8">
    <property type="entry name" value="NITROGEN ASSIMILATION TRANSCRIPTIONAL ACTIVATOR-RELATED"/>
    <property type="match status" value="1"/>
</dbReference>
<dbReference type="SUPFAM" id="SSF46785">
    <property type="entry name" value="Winged helix' DNA-binding domain"/>
    <property type="match status" value="1"/>
</dbReference>